<dbReference type="GO" id="GO:0009432">
    <property type="term" value="P:SOS response"/>
    <property type="evidence" value="ECO:0007669"/>
    <property type="project" value="TreeGrafter"/>
</dbReference>
<evidence type="ECO:0000256" key="1">
    <source>
        <dbReference type="ARBA" id="ARBA00010945"/>
    </source>
</evidence>
<dbReference type="CDD" id="cd01700">
    <property type="entry name" value="PolY_Pol_V_umuC"/>
    <property type="match status" value="1"/>
</dbReference>
<dbReference type="Gene3D" id="3.40.1170.60">
    <property type="match status" value="1"/>
</dbReference>
<dbReference type="PROSITE" id="PS50173">
    <property type="entry name" value="UMUC"/>
    <property type="match status" value="1"/>
</dbReference>
<dbReference type="Proteomes" id="UP000289996">
    <property type="component" value="Unassembled WGS sequence"/>
</dbReference>
<keyword evidence="3" id="KW-0548">Nucleotidyltransferase</keyword>
<dbReference type="GO" id="GO:0006260">
    <property type="term" value="P:DNA replication"/>
    <property type="evidence" value="ECO:0007669"/>
    <property type="project" value="UniProtKB-KW"/>
</dbReference>
<dbReference type="Pfam" id="PF00817">
    <property type="entry name" value="IMS"/>
    <property type="match status" value="1"/>
</dbReference>
<evidence type="ECO:0000313" key="7">
    <source>
        <dbReference type="EMBL" id="VDG27980.1"/>
    </source>
</evidence>
<dbReference type="GO" id="GO:0003887">
    <property type="term" value="F:DNA-directed DNA polymerase activity"/>
    <property type="evidence" value="ECO:0007669"/>
    <property type="project" value="UniProtKB-KW"/>
</dbReference>
<feature type="domain" description="UmuC" evidence="6">
    <location>
        <begin position="14"/>
        <end position="206"/>
    </location>
</feature>
<dbReference type="InterPro" id="IPR001126">
    <property type="entry name" value="UmuC"/>
</dbReference>
<dbReference type="PANTHER" id="PTHR11076:SF35">
    <property type="entry name" value="DNA REPAIR PROTEIN HOMOLOG YOBH"/>
    <property type="match status" value="1"/>
</dbReference>
<keyword evidence="5" id="KW-0239">DNA-directed DNA polymerase</keyword>
<dbReference type="Gene3D" id="3.30.70.270">
    <property type="match status" value="1"/>
</dbReference>
<gene>
    <name evidence="7" type="ORF">MUDAN_MDHGFNIF_02788</name>
</gene>
<dbReference type="InterPro" id="IPR050116">
    <property type="entry name" value="DNA_polymerase-Y"/>
</dbReference>
<protein>
    <submittedName>
        <fullName evidence="7">Excinuclease ABC subunit A [Lactobacillus paracollinoides]</fullName>
    </submittedName>
</protein>
<keyword evidence="2" id="KW-0515">Mutator protein</keyword>
<dbReference type="SUPFAM" id="SSF100879">
    <property type="entry name" value="Lesion bypass DNA polymerase (Y-family), little finger domain"/>
    <property type="match status" value="1"/>
</dbReference>
<dbReference type="GO" id="GO:0042276">
    <property type="term" value="P:error-prone translesion synthesis"/>
    <property type="evidence" value="ECO:0007669"/>
    <property type="project" value="TreeGrafter"/>
</dbReference>
<name>A0A660DXU6_9LACO</name>
<evidence type="ECO:0000256" key="4">
    <source>
        <dbReference type="ARBA" id="ARBA00022705"/>
    </source>
</evidence>
<dbReference type="GO" id="GO:0005829">
    <property type="term" value="C:cytosol"/>
    <property type="evidence" value="ECO:0007669"/>
    <property type="project" value="TreeGrafter"/>
</dbReference>
<dbReference type="InterPro" id="IPR043128">
    <property type="entry name" value="Rev_trsase/Diguanyl_cyclase"/>
</dbReference>
<organism evidence="7 8">
    <name type="scientific">Lactiplantibacillus mudanjiangensis</name>
    <dbReference type="NCBI Taxonomy" id="1296538"/>
    <lineage>
        <taxon>Bacteria</taxon>
        <taxon>Bacillati</taxon>
        <taxon>Bacillota</taxon>
        <taxon>Bacilli</taxon>
        <taxon>Lactobacillales</taxon>
        <taxon>Lactobacillaceae</taxon>
        <taxon>Lactiplantibacillus</taxon>
    </lineage>
</organism>
<evidence type="ECO:0000256" key="2">
    <source>
        <dbReference type="ARBA" id="ARBA00022457"/>
    </source>
</evidence>
<proteinExistence type="inferred from homology"/>
<dbReference type="OrthoDB" id="9808813at2"/>
<dbReference type="InterPro" id="IPR036775">
    <property type="entry name" value="DNA_pol_Y-fam_lit_finger_sf"/>
</dbReference>
<dbReference type="Gene3D" id="1.10.150.20">
    <property type="entry name" value="5' to 3' exonuclease, C-terminal subdomain"/>
    <property type="match status" value="1"/>
</dbReference>
<dbReference type="SUPFAM" id="SSF56672">
    <property type="entry name" value="DNA/RNA polymerases"/>
    <property type="match status" value="1"/>
</dbReference>
<keyword evidence="4" id="KW-0235">DNA replication</keyword>
<dbReference type="Pfam" id="PF11799">
    <property type="entry name" value="IMS_C"/>
    <property type="match status" value="1"/>
</dbReference>
<dbReference type="GO" id="GO:0006281">
    <property type="term" value="P:DNA repair"/>
    <property type="evidence" value="ECO:0007669"/>
    <property type="project" value="InterPro"/>
</dbReference>
<comment type="similarity">
    <text evidence="1">Belongs to the DNA polymerase type-Y family.</text>
</comment>
<accession>A0A660DXU6</accession>
<evidence type="ECO:0000256" key="5">
    <source>
        <dbReference type="ARBA" id="ARBA00022932"/>
    </source>
</evidence>
<evidence type="ECO:0000313" key="8">
    <source>
        <dbReference type="Proteomes" id="UP000289996"/>
    </source>
</evidence>
<dbReference type="Gene3D" id="3.30.1490.100">
    <property type="entry name" value="DNA polymerase, Y-family, little finger domain"/>
    <property type="match status" value="1"/>
</dbReference>
<keyword evidence="5" id="KW-0808">Transferase</keyword>
<keyword evidence="8" id="KW-1185">Reference proteome</keyword>
<dbReference type="AlphaFoldDB" id="A0A660DXU6"/>
<evidence type="ECO:0000256" key="3">
    <source>
        <dbReference type="ARBA" id="ARBA00022695"/>
    </source>
</evidence>
<dbReference type="EMBL" id="UYIG01000079">
    <property type="protein sequence ID" value="VDG27980.1"/>
    <property type="molecule type" value="Genomic_DNA"/>
</dbReference>
<dbReference type="InterPro" id="IPR017961">
    <property type="entry name" value="DNA_pol_Y-fam_little_finger"/>
</dbReference>
<dbReference type="InterPro" id="IPR024728">
    <property type="entry name" value="PolY_HhH_motif"/>
</dbReference>
<dbReference type="InterPro" id="IPR043502">
    <property type="entry name" value="DNA/RNA_pol_sf"/>
</dbReference>
<dbReference type="PANTHER" id="PTHR11076">
    <property type="entry name" value="DNA REPAIR POLYMERASE UMUC / TRANSFERASE FAMILY MEMBER"/>
    <property type="match status" value="1"/>
</dbReference>
<sequence>MPSLDYHREPHGVYFLIDNKSFYASVECIERGFNPLKAPLVVMSEADNTNGGLVLATSPEAKLLYHLQANVSRQRDLPADPRLVVVPPRMTLYIQRNLQINAIFNRFVADCDLLPYSIDESILDLTHSWHLFGETPRAVAQRIQHTIRHELGLYTTVGIGDNPVQAKLALDLYAKHTQDLIGEIHYDTVQETIWPIKDLTSIWGIGHRTAKHLQRLGIHTMADLAHANPYLLKQELGLIGTQLFAVAWGIDRSQVAKPSLPQSTSLGNSQVLPRDYHNVTEIETVIKEVGEQVASRLRHHHQLAGAVSLSIGFAYAASEMTGESGFSQVMRIDPTDQDRAITAPLITLFKQHWHGQAIRNIAVYTAKLQPKQGQQLSLFTGMEQQLRTDRLAQTVDQIRSRFGFTKLVYLRSLVAGGTAIQRASLVGGHNGGNAYD</sequence>
<reference evidence="7 8" key="1">
    <citation type="submission" date="2018-11" db="EMBL/GenBank/DDBJ databases">
        <authorList>
            <person name="Wuyts S."/>
        </authorList>
    </citation>
    <scope>NUCLEOTIDE SEQUENCE [LARGE SCALE GENOMIC DNA]</scope>
    <source>
        <strain evidence="7">Lactobacillus mudanjiangensis AMBF249</strain>
    </source>
</reference>
<dbReference type="GO" id="GO:0003684">
    <property type="term" value="F:damaged DNA binding"/>
    <property type="evidence" value="ECO:0007669"/>
    <property type="project" value="InterPro"/>
</dbReference>
<dbReference type="RefSeq" id="WP_130843488.1">
    <property type="nucleotide sequence ID" value="NZ_BJDY01000002.1"/>
</dbReference>
<evidence type="ECO:0000259" key="6">
    <source>
        <dbReference type="PROSITE" id="PS50173"/>
    </source>
</evidence>
<dbReference type="Pfam" id="PF11798">
    <property type="entry name" value="IMS_HHH"/>
    <property type="match status" value="1"/>
</dbReference>